<dbReference type="OMA" id="MYMFLTP"/>
<dbReference type="FunCoup" id="B3SCW6">
    <property type="interactions" value="1921"/>
</dbReference>
<feature type="transmembrane region" description="Helical" evidence="6">
    <location>
        <begin position="208"/>
        <end position="226"/>
    </location>
</feature>
<dbReference type="RefSeq" id="XP_002118105.1">
    <property type="nucleotide sequence ID" value="XM_002118069.1"/>
</dbReference>
<comment type="similarity">
    <text evidence="2">Belongs to the autoinducer-2 exporter (AI-2E) (TC 2.A.86) family.</text>
</comment>
<dbReference type="GO" id="GO:0016020">
    <property type="term" value="C:membrane"/>
    <property type="evidence" value="ECO:0007669"/>
    <property type="project" value="UniProtKB-SubCell"/>
</dbReference>
<evidence type="ECO:0000256" key="2">
    <source>
        <dbReference type="ARBA" id="ARBA00009773"/>
    </source>
</evidence>
<feature type="transmembrane region" description="Helical" evidence="6">
    <location>
        <begin position="119"/>
        <end position="136"/>
    </location>
</feature>
<gene>
    <name evidence="7" type="ORF">TRIADDRAFT_33619</name>
</gene>
<dbReference type="STRING" id="10228.B3SCW6"/>
<organism evidence="7 8">
    <name type="scientific">Trichoplax adhaerens</name>
    <name type="common">Trichoplax reptans</name>
    <dbReference type="NCBI Taxonomy" id="10228"/>
    <lineage>
        <taxon>Eukaryota</taxon>
        <taxon>Metazoa</taxon>
        <taxon>Placozoa</taxon>
        <taxon>Uniplacotomia</taxon>
        <taxon>Trichoplacea</taxon>
        <taxon>Trichoplacidae</taxon>
        <taxon>Trichoplax</taxon>
    </lineage>
</organism>
<name>B3SCW6_TRIAD</name>
<dbReference type="AlphaFoldDB" id="B3SCW6"/>
<evidence type="ECO:0008006" key="9">
    <source>
        <dbReference type="Google" id="ProtNLM"/>
    </source>
</evidence>
<dbReference type="InParanoid" id="B3SCW6"/>
<proteinExistence type="inferred from homology"/>
<protein>
    <recommendedName>
        <fullName evidence="9">Transmembrane protein 245</fullName>
    </recommendedName>
</protein>
<evidence type="ECO:0000256" key="1">
    <source>
        <dbReference type="ARBA" id="ARBA00004141"/>
    </source>
</evidence>
<dbReference type="PhylomeDB" id="B3SCW6"/>
<feature type="transmembrane region" description="Helical" evidence="6">
    <location>
        <begin position="183"/>
        <end position="202"/>
    </location>
</feature>
<dbReference type="OrthoDB" id="5970161at2759"/>
<dbReference type="Proteomes" id="UP000009022">
    <property type="component" value="Unassembled WGS sequence"/>
</dbReference>
<keyword evidence="5 6" id="KW-0472">Membrane</keyword>
<dbReference type="GeneID" id="6759318"/>
<feature type="transmembrane region" description="Helical" evidence="6">
    <location>
        <begin position="427"/>
        <end position="449"/>
    </location>
</feature>
<reference evidence="7 8" key="1">
    <citation type="journal article" date="2008" name="Nature">
        <title>The Trichoplax genome and the nature of placozoans.</title>
        <authorList>
            <person name="Srivastava M."/>
            <person name="Begovic E."/>
            <person name="Chapman J."/>
            <person name="Putnam N.H."/>
            <person name="Hellsten U."/>
            <person name="Kawashima T."/>
            <person name="Kuo A."/>
            <person name="Mitros T."/>
            <person name="Salamov A."/>
            <person name="Carpenter M.L."/>
            <person name="Signorovitch A.Y."/>
            <person name="Moreno M.A."/>
            <person name="Kamm K."/>
            <person name="Grimwood J."/>
            <person name="Schmutz J."/>
            <person name="Shapiro H."/>
            <person name="Grigoriev I.V."/>
            <person name="Buss L.W."/>
            <person name="Schierwater B."/>
            <person name="Dellaporta S.L."/>
            <person name="Rokhsar D.S."/>
        </authorList>
    </citation>
    <scope>NUCLEOTIDE SEQUENCE [LARGE SCALE GENOMIC DNA]</scope>
    <source>
        <strain evidence="7 8">Grell-BS-1999</strain>
    </source>
</reference>
<feature type="transmembrane region" description="Helical" evidence="6">
    <location>
        <begin position="238"/>
        <end position="256"/>
    </location>
</feature>
<feature type="transmembrane region" description="Helical" evidence="6">
    <location>
        <begin position="684"/>
        <end position="702"/>
    </location>
</feature>
<dbReference type="InterPro" id="IPR002549">
    <property type="entry name" value="AI-2E-like"/>
</dbReference>
<dbReference type="EMBL" id="DS985274">
    <property type="protein sequence ID" value="EDV19416.1"/>
    <property type="molecule type" value="Genomic_DNA"/>
</dbReference>
<dbReference type="PANTHER" id="PTHR21716:SF4">
    <property type="entry name" value="TRANSMEMBRANE PROTEIN 245"/>
    <property type="match status" value="1"/>
</dbReference>
<evidence type="ECO:0000256" key="5">
    <source>
        <dbReference type="ARBA" id="ARBA00023136"/>
    </source>
</evidence>
<accession>B3SCW6</accession>
<sequence>MASSSSPIHHFFNSFVQHEKSSLQQALFLTAANVLTILTAAAAFSLYYVLQTFLRPLLWAVLLGTFLYPFKQSATQSSRQWVNQLQSTGTPLMIAIAILPFQTIDTVAEMAAAAIMERYHFFIFISLIFVVGRLLYVCEPFVLTFEAIDFAFIDGVSLFFLQILGLGVCLILTWLFKPTRSSWLSQMLCFALWIVLGFRFLFWLGSASIPIVAVLGVLAILGLIPAKSKKLGTLDSEMINNLLYNSIVYLLAVVYYDNEATIPDIMRRYTSTFLRRHSEAVASQQSTTSTQTTPTLLRNKTVKIVENEQSSVGQSREIFLALIWACVILRVWMHSWLLHLLPVPVLYIIIKRIWQKLNISQYLLHHWNNLLDTLTAKIQSNFNWLLPKPLLLCFNILRQGDRKVITLTQLFIYLQASNILNTMLDKLVSAVIILTLIILVTLCTVILAFQIQQESVHLVGVTGNLINETVTRHPEFKSWLPEKDQVGKFIDSIVSSGYQYGKEWIRSQFKGVQSDSNINISKIERDIVAVLDGIYYQNWIGMNRGKLGHGSNHSLLNDSATYSDDSILASWKNLSFNFRKNFDYKEVIVFIKENVDMFLSVLRSGFVILRSNLDIAFRLSYLIFSTLFGGGTAVINFLVDIIVFLTTLFYLLSSSENVYIPVKWAMDLIPSTTGDKFGQAASEAIRGVFGASFKLAAFYGLYTWFTHSLFGVELVCIPSALSAIAAAIPFIGTYWVAVPAVLELWLVHDNVILAGLLLCCHCLPPYVIDIAIYREIKGGGHPYVTGLAVAGGIYCVGLEGAIVGPVLLCCFLVGCNVYSAAINTESSAGVKEKKARDLRKETLSRYD</sequence>
<comment type="subcellular location">
    <subcellularLocation>
        <location evidence="1">Membrane</location>
        <topology evidence="1">Multi-pass membrane protein</topology>
    </subcellularLocation>
</comment>
<keyword evidence="8" id="KW-1185">Reference proteome</keyword>
<feature type="transmembrane region" description="Helical" evidence="6">
    <location>
        <begin position="751"/>
        <end position="772"/>
    </location>
</feature>
<evidence type="ECO:0000313" key="8">
    <source>
        <dbReference type="Proteomes" id="UP000009022"/>
    </source>
</evidence>
<keyword evidence="3 6" id="KW-0812">Transmembrane</keyword>
<dbReference type="PANTHER" id="PTHR21716">
    <property type="entry name" value="TRANSMEMBRANE PROTEIN"/>
    <property type="match status" value="1"/>
</dbReference>
<keyword evidence="4 6" id="KW-1133">Transmembrane helix</keyword>
<dbReference type="HOGENOM" id="CLU_005960_0_0_1"/>
<feature type="transmembrane region" description="Helical" evidence="6">
    <location>
        <begin position="156"/>
        <end position="176"/>
    </location>
</feature>
<evidence type="ECO:0000313" key="7">
    <source>
        <dbReference type="EMBL" id="EDV19416.1"/>
    </source>
</evidence>
<feature type="transmembrane region" description="Helical" evidence="6">
    <location>
        <begin position="784"/>
        <end position="808"/>
    </location>
</feature>
<evidence type="ECO:0000256" key="6">
    <source>
        <dbReference type="SAM" id="Phobius"/>
    </source>
</evidence>
<feature type="transmembrane region" description="Helical" evidence="6">
    <location>
        <begin position="619"/>
        <end position="652"/>
    </location>
</feature>
<evidence type="ECO:0000256" key="4">
    <source>
        <dbReference type="ARBA" id="ARBA00022989"/>
    </source>
</evidence>
<feature type="transmembrane region" description="Helical" evidence="6">
    <location>
        <begin position="709"/>
        <end position="731"/>
    </location>
</feature>
<dbReference type="eggNOG" id="KOG2365">
    <property type="taxonomic scope" value="Eukaryota"/>
</dbReference>
<evidence type="ECO:0000256" key="3">
    <source>
        <dbReference type="ARBA" id="ARBA00022692"/>
    </source>
</evidence>
<dbReference type="Pfam" id="PF01594">
    <property type="entry name" value="AI-2E_transport"/>
    <property type="match status" value="1"/>
</dbReference>
<dbReference type="KEGG" id="tad:TRIADDRAFT_33619"/>
<feature type="transmembrane region" description="Helical" evidence="6">
    <location>
        <begin position="26"/>
        <end position="47"/>
    </location>
</feature>
<dbReference type="CTD" id="6759318"/>
<feature type="transmembrane region" description="Helical" evidence="6">
    <location>
        <begin position="318"/>
        <end position="350"/>
    </location>
</feature>